<keyword evidence="5" id="KW-0378">Hydrolase</keyword>
<dbReference type="Gene3D" id="3.90.220.20">
    <property type="entry name" value="DNA methylase specificity domains"/>
    <property type="match status" value="1"/>
</dbReference>
<evidence type="ECO:0000313" key="6">
    <source>
        <dbReference type="Proteomes" id="UP000509660"/>
    </source>
</evidence>
<dbReference type="EMBL" id="CP055306">
    <property type="protein sequence ID" value="QLB40362.1"/>
    <property type="molecule type" value="Genomic_DNA"/>
</dbReference>
<accession>A0A7D5E0U9</accession>
<dbReference type="GO" id="GO:0003677">
    <property type="term" value="F:DNA binding"/>
    <property type="evidence" value="ECO:0007669"/>
    <property type="project" value="UniProtKB-KW"/>
</dbReference>
<feature type="domain" description="Type I restriction modification DNA specificity" evidence="4">
    <location>
        <begin position="2"/>
        <end position="172"/>
    </location>
</feature>
<dbReference type="GO" id="GO:0004519">
    <property type="term" value="F:endonuclease activity"/>
    <property type="evidence" value="ECO:0007669"/>
    <property type="project" value="UniProtKB-KW"/>
</dbReference>
<evidence type="ECO:0000256" key="2">
    <source>
        <dbReference type="ARBA" id="ARBA00022747"/>
    </source>
</evidence>
<sequence>MGEVCDYVDYRGKTPKKVENGIYLVTAKNIKRGFIDYEVSKEYISENDYDEVMRRGLPKIGDVLITTEAPCGNIAQIDNENIALAQRVIKYRSKDNNVLSNDFLKHYLLGDDFQRLLLQSATGGTVKGIKGSTLHKLCIPIPPLTEQQKIVNILDKFDNLTNSIREGLPKEIALRRKQYEYYREQLLDFPRN</sequence>
<reference evidence="5 6" key="1">
    <citation type="submission" date="2020-06" db="EMBL/GenBank/DDBJ databases">
        <title>Mannheimia pernigra sp. nov. isolated from bovine respiratory tract.</title>
        <authorList>
            <person name="Kuhnert P."/>
            <person name="Akarsu-Egger H."/>
        </authorList>
    </citation>
    <scope>NUCLEOTIDE SEQUENCE [LARGE SCALE GENOMIC DNA]</scope>
    <source>
        <strain evidence="5 6">BNO311</strain>
    </source>
</reference>
<dbReference type="InterPro" id="IPR044946">
    <property type="entry name" value="Restrct_endonuc_typeI_TRD_sf"/>
</dbReference>
<dbReference type="InterPro" id="IPR051212">
    <property type="entry name" value="Type-I_RE_S_subunit"/>
</dbReference>
<evidence type="ECO:0000313" key="5">
    <source>
        <dbReference type="EMBL" id="QLB40362.1"/>
    </source>
</evidence>
<dbReference type="PANTHER" id="PTHR43140">
    <property type="entry name" value="TYPE-1 RESTRICTION ENZYME ECOKI SPECIFICITY PROTEIN"/>
    <property type="match status" value="1"/>
</dbReference>
<keyword evidence="2" id="KW-0680">Restriction system</keyword>
<evidence type="ECO:0000256" key="1">
    <source>
        <dbReference type="ARBA" id="ARBA00010923"/>
    </source>
</evidence>
<evidence type="ECO:0000256" key="3">
    <source>
        <dbReference type="ARBA" id="ARBA00023125"/>
    </source>
</evidence>
<dbReference type="GO" id="GO:0009307">
    <property type="term" value="P:DNA restriction-modification system"/>
    <property type="evidence" value="ECO:0007669"/>
    <property type="project" value="UniProtKB-KW"/>
</dbReference>
<dbReference type="InterPro" id="IPR000055">
    <property type="entry name" value="Restrct_endonuc_typeI_TRD"/>
</dbReference>
<dbReference type="AlphaFoldDB" id="A0A7D5E0U9"/>
<dbReference type="REBASE" id="408225">
    <property type="entry name" value="S2.Msp311ORF5475P"/>
</dbReference>
<organism evidence="5 6">
    <name type="scientific">Mannheimia pernigra</name>
    <dbReference type="NCBI Taxonomy" id="111844"/>
    <lineage>
        <taxon>Bacteria</taxon>
        <taxon>Pseudomonadati</taxon>
        <taxon>Pseudomonadota</taxon>
        <taxon>Gammaproteobacteria</taxon>
        <taxon>Pasteurellales</taxon>
        <taxon>Pasteurellaceae</taxon>
        <taxon>Mannheimia</taxon>
    </lineage>
</organism>
<dbReference type="PANTHER" id="PTHR43140:SF1">
    <property type="entry name" value="TYPE I RESTRICTION ENZYME ECOKI SPECIFICITY SUBUNIT"/>
    <property type="match status" value="1"/>
</dbReference>
<gene>
    <name evidence="5" type="ORF">HV559_05490</name>
</gene>
<name>A0A7D5E0U9_9PAST</name>
<dbReference type="SUPFAM" id="SSF116734">
    <property type="entry name" value="DNA methylase specificity domain"/>
    <property type="match status" value="1"/>
</dbReference>
<proteinExistence type="inferred from homology"/>
<protein>
    <submittedName>
        <fullName evidence="5">Restriction endonuclease subunit S</fullName>
    </submittedName>
</protein>
<keyword evidence="5" id="KW-0255">Endonuclease</keyword>
<dbReference type="Proteomes" id="UP000509660">
    <property type="component" value="Chromosome"/>
</dbReference>
<dbReference type="CDD" id="cd17246">
    <property type="entry name" value="RMtype1_S_SonII-TRD2-CR2_like"/>
    <property type="match status" value="1"/>
</dbReference>
<keyword evidence="5" id="KW-0540">Nuclease</keyword>
<comment type="similarity">
    <text evidence="1">Belongs to the type-I restriction system S methylase family.</text>
</comment>
<keyword evidence="6" id="KW-1185">Reference proteome</keyword>
<evidence type="ECO:0000259" key="4">
    <source>
        <dbReference type="Pfam" id="PF01420"/>
    </source>
</evidence>
<dbReference type="Pfam" id="PF01420">
    <property type="entry name" value="Methylase_S"/>
    <property type="match status" value="1"/>
</dbReference>
<keyword evidence="3" id="KW-0238">DNA-binding</keyword>